<feature type="transmembrane region" description="Helical" evidence="6">
    <location>
        <begin position="101"/>
        <end position="121"/>
    </location>
</feature>
<dbReference type="GeneID" id="88173346"/>
<dbReference type="InterPro" id="IPR035952">
    <property type="entry name" value="Rhomboid-like_sf"/>
</dbReference>
<feature type="region of interest" description="Disordered" evidence="5">
    <location>
        <begin position="223"/>
        <end position="249"/>
    </location>
</feature>
<feature type="transmembrane region" description="Helical" evidence="6">
    <location>
        <begin position="61"/>
        <end position="81"/>
    </location>
</feature>
<feature type="compositionally biased region" description="Low complexity" evidence="5">
    <location>
        <begin position="231"/>
        <end position="248"/>
    </location>
</feature>
<evidence type="ECO:0000256" key="5">
    <source>
        <dbReference type="SAM" id="MobiDB-lite"/>
    </source>
</evidence>
<evidence type="ECO:0000313" key="7">
    <source>
        <dbReference type="EMBL" id="WPK24982.1"/>
    </source>
</evidence>
<protein>
    <recommendedName>
        <fullName evidence="9">Derlin</fullName>
    </recommendedName>
</protein>
<feature type="transmembrane region" description="Helical" evidence="6">
    <location>
        <begin position="275"/>
        <end position="296"/>
    </location>
</feature>
<evidence type="ECO:0000256" key="3">
    <source>
        <dbReference type="ARBA" id="ARBA00022989"/>
    </source>
</evidence>
<keyword evidence="8" id="KW-1185">Reference proteome</keyword>
<keyword evidence="3 6" id="KW-1133">Transmembrane helix</keyword>
<dbReference type="AlphaFoldDB" id="A0AAX4H917"/>
<name>A0AAX4H917_9ASCO</name>
<dbReference type="GO" id="GO:0016020">
    <property type="term" value="C:membrane"/>
    <property type="evidence" value="ECO:0007669"/>
    <property type="project" value="UniProtKB-SubCell"/>
</dbReference>
<evidence type="ECO:0008006" key="9">
    <source>
        <dbReference type="Google" id="ProtNLM"/>
    </source>
</evidence>
<evidence type="ECO:0000256" key="1">
    <source>
        <dbReference type="ARBA" id="ARBA00004141"/>
    </source>
</evidence>
<sequence length="407" mass="45038">MCISSPQLSFTLIHPLLQIPTTVHTLHTLLLHIYIGTIWSSTMAQLTPIKGFTNTPVTRTICVLSTIVTILILILSIKPYFSLAIDPFIIQYSQYWRVATFQLSPMNESDFLICVVLWFEFKTLERFFGPKRYLLLIALFALFNAVVTFLVLSLGQLAIVGSWAMFRQLVMRLSLDTSYFTTIFNAVTPGPLGIISLLYVCHSYYVPVTYLFKLLLQKPQNSEAGDESTPAGSVDSGAGAGSNSDSNSLLTGGDSNGQPGLIFDVTLTSHFQVQILFTLLLLNHGFSSIIPCLVGVLMGKLYVLDLLVGSKTWAIPSFVFQLFVSPSKARQTLSTAISRRWRGYRAISENGASPPPTVMDDLVIIDDAEEDREMAIDDLRNQDADAAARSATPVRPLGRRFLDTFTT</sequence>
<proteinExistence type="predicted"/>
<feature type="transmembrane region" description="Helical" evidence="6">
    <location>
        <begin position="29"/>
        <end position="49"/>
    </location>
</feature>
<comment type="subcellular location">
    <subcellularLocation>
        <location evidence="1">Membrane</location>
        <topology evidence="1">Multi-pass membrane protein</topology>
    </subcellularLocation>
</comment>
<dbReference type="KEGG" id="asau:88173346"/>
<gene>
    <name evidence="7" type="ORF">PUMCH_002281</name>
</gene>
<evidence type="ECO:0000256" key="4">
    <source>
        <dbReference type="ARBA" id="ARBA00023136"/>
    </source>
</evidence>
<keyword evidence="2 6" id="KW-0812">Transmembrane</keyword>
<accession>A0AAX4H917</accession>
<dbReference type="RefSeq" id="XP_062877365.1">
    <property type="nucleotide sequence ID" value="XM_063021295.1"/>
</dbReference>
<keyword evidence="4 6" id="KW-0472">Membrane</keyword>
<feature type="transmembrane region" description="Helical" evidence="6">
    <location>
        <begin position="133"/>
        <end position="166"/>
    </location>
</feature>
<dbReference type="EMBL" id="CP138896">
    <property type="protein sequence ID" value="WPK24982.1"/>
    <property type="molecule type" value="Genomic_DNA"/>
</dbReference>
<dbReference type="SUPFAM" id="SSF144091">
    <property type="entry name" value="Rhomboid-like"/>
    <property type="match status" value="1"/>
</dbReference>
<feature type="transmembrane region" description="Helical" evidence="6">
    <location>
        <begin position="186"/>
        <end position="212"/>
    </location>
</feature>
<evidence type="ECO:0000256" key="6">
    <source>
        <dbReference type="SAM" id="Phobius"/>
    </source>
</evidence>
<evidence type="ECO:0000313" key="8">
    <source>
        <dbReference type="Proteomes" id="UP001338582"/>
    </source>
</evidence>
<dbReference type="Proteomes" id="UP001338582">
    <property type="component" value="Chromosome 3"/>
</dbReference>
<evidence type="ECO:0000256" key="2">
    <source>
        <dbReference type="ARBA" id="ARBA00022692"/>
    </source>
</evidence>
<organism evidence="7 8">
    <name type="scientific">Australozyma saopauloensis</name>
    <dbReference type="NCBI Taxonomy" id="291208"/>
    <lineage>
        <taxon>Eukaryota</taxon>
        <taxon>Fungi</taxon>
        <taxon>Dikarya</taxon>
        <taxon>Ascomycota</taxon>
        <taxon>Saccharomycotina</taxon>
        <taxon>Pichiomycetes</taxon>
        <taxon>Metschnikowiaceae</taxon>
        <taxon>Australozyma</taxon>
    </lineage>
</organism>
<reference evidence="7 8" key="1">
    <citation type="submission" date="2023-10" db="EMBL/GenBank/DDBJ databases">
        <title>Draft Genome Sequence of Candida saopaulonensis from a very Premature Infant with Sepsis.</title>
        <authorList>
            <person name="Ning Y."/>
            <person name="Dai R."/>
            <person name="Xiao M."/>
            <person name="Xu Y."/>
            <person name="Yan Q."/>
            <person name="Zhang L."/>
        </authorList>
    </citation>
    <scope>NUCLEOTIDE SEQUENCE [LARGE SCALE GENOMIC DNA]</scope>
    <source>
        <strain evidence="7 8">19XY460</strain>
    </source>
</reference>